<name>A0A1Y1SHQ5_9GAMM</name>
<keyword evidence="4" id="KW-1185">Reference proteome</keyword>
<protein>
    <submittedName>
        <fullName evidence="3">Lipoprotein</fullName>
    </submittedName>
</protein>
<evidence type="ECO:0000259" key="2">
    <source>
        <dbReference type="Pfam" id="PF14321"/>
    </source>
</evidence>
<dbReference type="RefSeq" id="WP_083560068.1">
    <property type="nucleotide sequence ID" value="NZ_AQQV01000001.1"/>
</dbReference>
<feature type="chain" id="PRO_5012553376" evidence="1">
    <location>
        <begin position="19"/>
        <end position="293"/>
    </location>
</feature>
<dbReference type="PROSITE" id="PS51257">
    <property type="entry name" value="PROKAR_LIPOPROTEIN"/>
    <property type="match status" value="1"/>
</dbReference>
<dbReference type="InterPro" id="IPR025491">
    <property type="entry name" value="DUF4382"/>
</dbReference>
<comment type="caution">
    <text evidence="3">The sequence shown here is derived from an EMBL/GenBank/DDBJ whole genome shotgun (WGS) entry which is preliminary data.</text>
</comment>
<accession>A0A1Y1SHQ5</accession>
<dbReference type="STRING" id="1317117.ATO7_04885"/>
<sequence length="293" mass="31140">MLLRPLRLIPVLALPALAACEGAVTIDISATPPEDVESAILRIQTLRLSREDGTTQDIDLGDDFEVDTLDLSQGRTRALISNEELSTGNYTGATLLLEAESDTLDSRLILDDNSEVSLVLRSGSSLTAQSNFSVNEDDDTNVTLHVDLRSSLLVDANSAGDRIIAPRMRMIENSAAGSIAGNVDDQVLTDGGCDSDNQPDLGRVMYVFSGANISPEEIDGSVPDPITTALINRDAVNADYVAAFLPAGDYTLALTCSADLDDPLRFDGILFVTTRNASVSAGQTTTVNFSLTE</sequence>
<dbReference type="Proteomes" id="UP000192342">
    <property type="component" value="Unassembled WGS sequence"/>
</dbReference>
<reference evidence="3 4" key="1">
    <citation type="submission" date="2013-04" db="EMBL/GenBank/DDBJ databases">
        <title>Oceanococcus atlanticus 22II-S10r2 Genome Sequencing.</title>
        <authorList>
            <person name="Lai Q."/>
            <person name="Li G."/>
            <person name="Shao Z."/>
        </authorList>
    </citation>
    <scope>NUCLEOTIDE SEQUENCE [LARGE SCALE GENOMIC DNA]</scope>
    <source>
        <strain evidence="3 4">22II-S10r2</strain>
    </source>
</reference>
<dbReference type="OrthoDB" id="7062064at2"/>
<feature type="signal peptide" evidence="1">
    <location>
        <begin position="1"/>
        <end position="18"/>
    </location>
</feature>
<keyword evidence="1" id="KW-0732">Signal</keyword>
<feature type="domain" description="DUF4382" evidence="2">
    <location>
        <begin position="22"/>
        <end position="157"/>
    </location>
</feature>
<dbReference type="AlphaFoldDB" id="A0A1Y1SHQ5"/>
<evidence type="ECO:0000313" key="4">
    <source>
        <dbReference type="Proteomes" id="UP000192342"/>
    </source>
</evidence>
<evidence type="ECO:0000256" key="1">
    <source>
        <dbReference type="SAM" id="SignalP"/>
    </source>
</evidence>
<evidence type="ECO:0000313" key="3">
    <source>
        <dbReference type="EMBL" id="ORE89186.1"/>
    </source>
</evidence>
<organism evidence="3 4">
    <name type="scientific">Oceanococcus atlanticus</name>
    <dbReference type="NCBI Taxonomy" id="1317117"/>
    <lineage>
        <taxon>Bacteria</taxon>
        <taxon>Pseudomonadati</taxon>
        <taxon>Pseudomonadota</taxon>
        <taxon>Gammaproteobacteria</taxon>
        <taxon>Chromatiales</taxon>
        <taxon>Oceanococcaceae</taxon>
        <taxon>Oceanococcus</taxon>
    </lineage>
</organism>
<dbReference type="EMBL" id="AQQV01000001">
    <property type="protein sequence ID" value="ORE89186.1"/>
    <property type="molecule type" value="Genomic_DNA"/>
</dbReference>
<keyword evidence="3" id="KW-0449">Lipoprotein</keyword>
<dbReference type="Pfam" id="PF14321">
    <property type="entry name" value="DUF4382"/>
    <property type="match status" value="1"/>
</dbReference>
<gene>
    <name evidence="3" type="ORF">ATO7_04885</name>
</gene>
<proteinExistence type="predicted"/>